<dbReference type="EMBL" id="JAEMGP010000022">
    <property type="protein sequence ID" value="KAG5196024.1"/>
    <property type="molecule type" value="Genomic_DNA"/>
</dbReference>
<evidence type="ECO:0000256" key="4">
    <source>
        <dbReference type="ARBA" id="ARBA00014414"/>
    </source>
</evidence>
<evidence type="ECO:0000256" key="20">
    <source>
        <dbReference type="PROSITE-ProRule" id="PRU00176"/>
    </source>
</evidence>
<dbReference type="GO" id="GO:0006397">
    <property type="term" value="P:mRNA processing"/>
    <property type="evidence" value="ECO:0007669"/>
    <property type="project" value="UniProtKB-KW"/>
</dbReference>
<evidence type="ECO:0000256" key="9">
    <source>
        <dbReference type="ARBA" id="ARBA00022737"/>
    </source>
</evidence>
<evidence type="ECO:0000256" key="19">
    <source>
        <dbReference type="ARBA" id="ARBA00075699"/>
    </source>
</evidence>
<evidence type="ECO:0000256" key="16">
    <source>
        <dbReference type="ARBA" id="ARBA00057712"/>
    </source>
</evidence>
<evidence type="ECO:0000259" key="22">
    <source>
        <dbReference type="PROSITE" id="PS50102"/>
    </source>
</evidence>
<evidence type="ECO:0000256" key="5">
    <source>
        <dbReference type="ARBA" id="ARBA00022490"/>
    </source>
</evidence>
<dbReference type="CDD" id="cd12685">
    <property type="entry name" value="RRM_RBM20"/>
    <property type="match status" value="1"/>
</dbReference>
<accession>A0A835ZS36</accession>
<dbReference type="InterPro" id="IPR000504">
    <property type="entry name" value="RRM_dom"/>
</dbReference>
<evidence type="ECO:0000256" key="8">
    <source>
        <dbReference type="ARBA" id="ARBA00022723"/>
    </source>
</evidence>
<keyword evidence="6" id="KW-0597">Phosphoprotein</keyword>
<dbReference type="Pfam" id="PF02847">
    <property type="entry name" value="MA3"/>
    <property type="match status" value="2"/>
</dbReference>
<dbReference type="GO" id="GO:0003723">
    <property type="term" value="F:RNA binding"/>
    <property type="evidence" value="ECO:0007669"/>
    <property type="project" value="UniProtKB-UniRule"/>
</dbReference>
<feature type="region of interest" description="Disordered" evidence="21">
    <location>
        <begin position="1403"/>
        <end position="1471"/>
    </location>
</feature>
<evidence type="ECO:0000256" key="10">
    <source>
        <dbReference type="ARBA" id="ARBA00022771"/>
    </source>
</evidence>
<gene>
    <name evidence="25" type="ORF">JEQ12_011660</name>
</gene>
<evidence type="ECO:0000256" key="1">
    <source>
        <dbReference type="ARBA" id="ARBA00004123"/>
    </source>
</evidence>
<organism evidence="25 26">
    <name type="scientific">Ovis aries</name>
    <name type="common">Sheep</name>
    <dbReference type="NCBI Taxonomy" id="9940"/>
    <lineage>
        <taxon>Eukaryota</taxon>
        <taxon>Metazoa</taxon>
        <taxon>Chordata</taxon>
        <taxon>Craniata</taxon>
        <taxon>Vertebrata</taxon>
        <taxon>Euteleostomi</taxon>
        <taxon>Mammalia</taxon>
        <taxon>Eutheria</taxon>
        <taxon>Laurasiatheria</taxon>
        <taxon>Artiodactyla</taxon>
        <taxon>Ruminantia</taxon>
        <taxon>Pecora</taxon>
        <taxon>Bovidae</taxon>
        <taxon>Caprinae</taxon>
        <taxon>Ovis</taxon>
    </lineage>
</organism>
<keyword evidence="9" id="KW-0677">Repeat</keyword>
<dbReference type="Gene3D" id="3.30.70.330">
    <property type="match status" value="1"/>
</dbReference>
<comment type="function">
    <text evidence="16">RNA-binding protein that acts as a regulator of mRNA splicing of a subset of genes encoding key structural proteins involved in cardiac development, such as TTN (Titin), CACNA1C, CAMK2D or PDLIM5/ENH. Acts as a repressor of mRNA splicing: specifically binds the 5'UCUU-3' motif that is predominantly found within intronic sequences of pre-mRNAs, leading to the exclusion of specific exons in target transcripts. RBM20-mediated exon skipping is hormone-dependent and is essential for TTN isoform transition in both cardiac and skeletal muscles. RBM20-mediated exon skipping of TTN provides substrates for the formation of circular RNA (circRNAs) from the TTN transcripts. Together with RBM24, promotes the expression of short isoforms of PDLIM5/ENH in cardiomyocytes.</text>
</comment>
<feature type="compositionally biased region" description="Basic and acidic residues" evidence="21">
    <location>
        <begin position="880"/>
        <end position="899"/>
    </location>
</feature>
<dbReference type="FunFam" id="1.25.40.180:FF:000008">
    <property type="entry name" value="Programmed cell death protein 4"/>
    <property type="match status" value="1"/>
</dbReference>
<evidence type="ECO:0000313" key="26">
    <source>
        <dbReference type="Proteomes" id="UP000664991"/>
    </source>
</evidence>
<evidence type="ECO:0000259" key="23">
    <source>
        <dbReference type="PROSITE" id="PS50171"/>
    </source>
</evidence>
<dbReference type="InterPro" id="IPR000690">
    <property type="entry name" value="Matrin/U1-C_Znf_C2H2"/>
</dbReference>
<dbReference type="FunFam" id="3.30.70.330:FF:000270">
    <property type="entry name" value="RNA binding motif protein 20"/>
    <property type="match status" value="1"/>
</dbReference>
<dbReference type="PROSITE" id="PS50102">
    <property type="entry name" value="RRM"/>
    <property type="match status" value="1"/>
</dbReference>
<dbReference type="GO" id="GO:0036464">
    <property type="term" value="C:cytoplasmic ribonucleoprotein granule"/>
    <property type="evidence" value="ECO:0007669"/>
    <property type="project" value="UniProtKB-SubCell"/>
</dbReference>
<dbReference type="FunFam" id="1.25.40.180:FF:000009">
    <property type="entry name" value="programmed cell death protein 4"/>
    <property type="match status" value="1"/>
</dbReference>
<dbReference type="InterPro" id="IPR003891">
    <property type="entry name" value="Initiation_fac_eIF4g_MI"/>
</dbReference>
<keyword evidence="11" id="KW-0862">Zinc</keyword>
<dbReference type="SMART" id="SM00451">
    <property type="entry name" value="ZnF_U1"/>
    <property type="match status" value="2"/>
</dbReference>
<comment type="caution">
    <text evidence="25">The sequence shown here is derived from an EMBL/GenBank/DDBJ whole genome shotgun (WGS) entry which is preliminary data.</text>
</comment>
<evidence type="ECO:0000256" key="15">
    <source>
        <dbReference type="ARBA" id="ARBA00054494"/>
    </source>
</evidence>
<feature type="compositionally biased region" description="Basic and acidic residues" evidence="21">
    <location>
        <begin position="807"/>
        <end position="836"/>
    </location>
</feature>
<dbReference type="InterPro" id="IPR012677">
    <property type="entry name" value="Nucleotide-bd_a/b_plait_sf"/>
</dbReference>
<evidence type="ECO:0000256" key="17">
    <source>
        <dbReference type="ARBA" id="ARBA00065821"/>
    </source>
</evidence>
<feature type="domain" description="RRM" evidence="22">
    <location>
        <begin position="647"/>
        <end position="722"/>
    </location>
</feature>
<keyword evidence="8" id="KW-0479">Metal-binding</keyword>
<proteinExistence type="inferred from homology"/>
<comment type="similarity">
    <text evidence="3">Belongs to the PDCD4 family.</text>
</comment>
<evidence type="ECO:0000259" key="24">
    <source>
        <dbReference type="PROSITE" id="PS51366"/>
    </source>
</evidence>
<feature type="region of interest" description="Disordered" evidence="21">
    <location>
        <begin position="434"/>
        <end position="505"/>
    </location>
</feature>
<dbReference type="InterPro" id="IPR039778">
    <property type="entry name" value="PDCD4"/>
</dbReference>
<feature type="compositionally biased region" description="Basic and acidic residues" evidence="21">
    <location>
        <begin position="911"/>
        <end position="968"/>
    </location>
</feature>
<feature type="compositionally biased region" description="Basic and acidic residues" evidence="21">
    <location>
        <begin position="753"/>
        <end position="763"/>
    </location>
</feature>
<dbReference type="GO" id="GO:0005634">
    <property type="term" value="C:nucleus"/>
    <property type="evidence" value="ECO:0007669"/>
    <property type="project" value="UniProtKB-SubCell"/>
</dbReference>
<dbReference type="PROSITE" id="PS51366">
    <property type="entry name" value="MI"/>
    <property type="match status" value="2"/>
</dbReference>
<comment type="subcellular location">
    <subcellularLocation>
        <location evidence="2">Cytoplasm</location>
        <location evidence="2">Cytoplasmic ribonucleoprotein granule</location>
    </subcellularLocation>
    <subcellularLocation>
        <location evidence="1">Nucleus</location>
    </subcellularLocation>
</comment>
<comment type="subunit">
    <text evidence="17">Associates with components of the U1 and U2 U1 small nuclear ribonucleoprotein complexes.</text>
</comment>
<evidence type="ECO:0000256" key="13">
    <source>
        <dbReference type="ARBA" id="ARBA00023187"/>
    </source>
</evidence>
<evidence type="ECO:0000256" key="11">
    <source>
        <dbReference type="ARBA" id="ARBA00022833"/>
    </source>
</evidence>
<sequence length="1812" mass="197608">MVLAAAMSQDAEPSGPEQPDRDARSVPGAPAPPAPPGLRGMQPPPPPPPPQASLPQIIQNLSTDCLPDVLLVLIRPTFKPDLQCYDAEGEDKHPACASELYRVIYTPISGSLRNLREPVKEKASRAPYVNCAGALRPRSCFSLLGGRWLSDSSNFSGVVAGPPCSGGERVKSSYYKLEMVLLRLPNRVAVLEVSAAKLLDKTPFSVSNPNPLLPSPASLQLAQLQAQLTLHRLKLAQTAVTNNTAAATVLNQVLSKVAMSQPLFNQLRHPSMISGPHGHTGVPQHTATVPSTRFPSNALAFSPPGQTRGPGPTVSLPSQPPNAMVMHPFMPQTPTQPAVILGLGKTGPTPTAAGFYEYGKANSGQAYGSETDGQPGFLPASAATSGSVTYEGHYSHSGQDGQAAFPKDFYGPSAQGSQVAGGFVAEPAGALKGEVGPLLQGPNSQWESAHGFSGQSKPDLAAAPSLWPPPPGQPYELYDPEEPTPDRTPPSFGGRLNNSHQGFSGARRRAKEEQAVLSLRPLQAHELNDFHGVAPLHLPHVCSICDKKVFDLKDWELHVKGKLHAQKCLLFSENAGVRCVLGPAEGTLCASPNSAAVYNPAGTEEYTSNLGTSYATIPARSFTQSSPAFPSASPGTNFAQRKTGAGRVVHICNLPEGSCTENDVINLGLPFGKVTNYILMKSTNQAFLEMAYTEAAQAMVQYYQEKSAMINGEKLLIRMSKRYKELQLKKPGKTVAAIIQDIHSQRERDMFREAERYGPERPRSRSPVSRSLSPRSHTPSFTSCSSSHSPPGPSRADWGNGSWEHSPYARREEERGPASWRENGEDKRDRTDAWAHDRKHYPRQLDKAELEERLEAGRGYREKHPRSGSPNPLHSASGYKSREDGYHRKESKGKSDKYLKLQQDAPGRSRKKDEARLREGRHPHTDDLGREDGLEPKGTKSKQSEKNRAKRPDRDQEGADDRKERIAENEEQDSESGSEAEGESWYPTNMEELVTVDEVGEEEDFIMEPDIPELEEIVPIDQKDKICSEICPCVTTALDLDFTKGFAKEGVKTIGNGAAEISLKSPEELPSASMGCPSDMDVEMPGLNLDAERKPAECETGLSLESSDCYEKPAKGGESSDVHLAPPLLQMSSPKPAEERAWQPDPFLDDCKARGTPEDGAGEGSTLEEKAGPPTETDLQSQACQGASTPENSRYSEMKSLDVRSLEDAEVELKQPLSLPSWEPEDVFSELSIPLGVEFVVPRTGFYCKLCGLFYTSEEMAKMTHCRSAVHYRNLQQNNANLLGPVSKSFEWLGIFSGPSPPVGSVPESLGSGRAVRPQRAKCFCSHTVSQHTISTPSPTQRPLFIALIRLPCDLFTDPDNLSDSLFSGDEENAGTEEIKNEINGNWISASSINEARINARAKRRLRKNSSRDSGRGDSVSDNGSEGLRCGVTAPTSPKGRLLDRRSRSGKGRGLPKKGGAGGKGVWGTPGQVYDVEEVDVRDPNYDDDQENCVYETVVLPLDEMAFEKTLTPIIQEYFEHGDTNEVAEMLRDLNLGEMKSGVPVLAVSLALEGKASHREMTSKLLSDLCGTVMSTNDVEKSFDKLLKDLPELALDTPRAPQLVGQFIARAVGDGILCNTYIDSYKGTVDCVQARAALDKATVLLSMSKGGKRKDSVWGSGGGQQSVNHLVKEIDMLLKEYLLSGDISEAEHCLKELEVPHFHHELVYEAIVMVLESTGESTFKMILDLLKSLWKSSTITLDQMKRGYERIYNEIPDINLDVPHSYSVLERFVEDCFQAGIISKQLRDLCPSRGRKRFVSEGDGGRLKPESY</sequence>
<dbReference type="GO" id="GO:0008270">
    <property type="term" value="F:zinc ion binding"/>
    <property type="evidence" value="ECO:0007669"/>
    <property type="project" value="UniProtKB-KW"/>
</dbReference>
<keyword evidence="5" id="KW-0963">Cytoplasm</keyword>
<name>A0A835ZS36_SHEEP</name>
<dbReference type="Gene3D" id="1.25.40.180">
    <property type="match status" value="2"/>
</dbReference>
<evidence type="ECO:0000313" key="25">
    <source>
        <dbReference type="EMBL" id="KAG5196024.1"/>
    </source>
</evidence>
<feature type="domain" description="MI" evidence="24">
    <location>
        <begin position="1669"/>
        <end position="1792"/>
    </location>
</feature>
<dbReference type="PANTHER" id="PTHR12626">
    <property type="entry name" value="PROGRAMMED CELL DEATH 4"/>
    <property type="match status" value="1"/>
</dbReference>
<keyword evidence="7" id="KW-0507">mRNA processing</keyword>
<evidence type="ECO:0000256" key="12">
    <source>
        <dbReference type="ARBA" id="ARBA00022884"/>
    </source>
</evidence>
<evidence type="ECO:0000256" key="21">
    <source>
        <dbReference type="SAM" id="MobiDB-lite"/>
    </source>
</evidence>
<dbReference type="InterPro" id="IPR016024">
    <property type="entry name" value="ARM-type_fold"/>
</dbReference>
<dbReference type="GO" id="GO:0045892">
    <property type="term" value="P:negative regulation of DNA-templated transcription"/>
    <property type="evidence" value="ECO:0007669"/>
    <property type="project" value="InterPro"/>
</dbReference>
<dbReference type="PANTHER" id="PTHR12626:SF3">
    <property type="entry name" value="PROGRAMMED CELL DEATH PROTEIN 4"/>
    <property type="match status" value="1"/>
</dbReference>
<dbReference type="InterPro" id="IPR003604">
    <property type="entry name" value="Matrin/U1-like-C_Znf_C2H2"/>
</dbReference>
<feature type="region of interest" description="Disordered" evidence="21">
    <location>
        <begin position="753"/>
        <end position="989"/>
    </location>
</feature>
<feature type="region of interest" description="Disordered" evidence="21">
    <location>
        <begin position="1098"/>
        <end position="1197"/>
    </location>
</feature>
<dbReference type="PROSITE" id="PS50171">
    <property type="entry name" value="ZF_MATRIN"/>
    <property type="match status" value="1"/>
</dbReference>
<dbReference type="SMART" id="SM00544">
    <property type="entry name" value="MA3"/>
    <property type="match status" value="2"/>
</dbReference>
<keyword evidence="14" id="KW-0539">Nucleus</keyword>
<dbReference type="SMART" id="SM00360">
    <property type="entry name" value="RRM"/>
    <property type="match status" value="1"/>
</dbReference>
<feature type="compositionally biased region" description="Pro residues" evidence="21">
    <location>
        <begin position="29"/>
        <end position="52"/>
    </location>
</feature>
<feature type="compositionally biased region" description="Acidic residues" evidence="21">
    <location>
        <begin position="969"/>
        <end position="982"/>
    </location>
</feature>
<dbReference type="SUPFAM" id="SSF48371">
    <property type="entry name" value="ARM repeat"/>
    <property type="match status" value="2"/>
</dbReference>
<feature type="domain" description="Matrin-type" evidence="23">
    <location>
        <begin position="1246"/>
        <end position="1277"/>
    </location>
</feature>
<dbReference type="GO" id="GO:0048024">
    <property type="term" value="P:regulation of mRNA splicing, via spliceosome"/>
    <property type="evidence" value="ECO:0007669"/>
    <property type="project" value="UniProtKB-ARBA"/>
</dbReference>
<reference evidence="25 26" key="1">
    <citation type="submission" date="2020-12" db="EMBL/GenBank/DDBJ databases">
        <title>De novo assembly of Tibetan sheep genome.</title>
        <authorList>
            <person name="Li X."/>
        </authorList>
    </citation>
    <scope>NUCLEOTIDE SEQUENCE [LARGE SCALE GENOMIC DNA]</scope>
    <source>
        <tissue evidence="25">Heart</tissue>
    </source>
</reference>
<evidence type="ECO:0000256" key="6">
    <source>
        <dbReference type="ARBA" id="ARBA00022553"/>
    </source>
</evidence>
<evidence type="ECO:0000256" key="18">
    <source>
        <dbReference type="ARBA" id="ARBA00067883"/>
    </source>
</evidence>
<keyword evidence="12 20" id="KW-0694">RNA-binding</keyword>
<feature type="compositionally biased region" description="Basic and acidic residues" evidence="21">
    <location>
        <begin position="1109"/>
        <end position="1121"/>
    </location>
</feature>
<dbReference type="GO" id="GO:0060914">
    <property type="term" value="P:heart formation"/>
    <property type="evidence" value="ECO:0007669"/>
    <property type="project" value="UniProtKB-ARBA"/>
</dbReference>
<dbReference type="InterPro" id="IPR035979">
    <property type="entry name" value="RBD_domain_sf"/>
</dbReference>
<evidence type="ECO:0000256" key="7">
    <source>
        <dbReference type="ARBA" id="ARBA00022664"/>
    </source>
</evidence>
<dbReference type="GO" id="GO:0008380">
    <property type="term" value="P:RNA splicing"/>
    <property type="evidence" value="ECO:0007669"/>
    <property type="project" value="UniProtKB-KW"/>
</dbReference>
<feature type="compositionally biased region" description="Low complexity" evidence="21">
    <location>
        <begin position="765"/>
        <end position="789"/>
    </location>
</feature>
<evidence type="ECO:0000256" key="14">
    <source>
        <dbReference type="ARBA" id="ARBA00023242"/>
    </source>
</evidence>
<feature type="compositionally biased region" description="Polar residues" evidence="21">
    <location>
        <begin position="1177"/>
        <end position="1193"/>
    </location>
</feature>
<dbReference type="Proteomes" id="UP000664991">
    <property type="component" value="Unassembled WGS sequence"/>
</dbReference>
<comment type="function">
    <text evidence="15">Inhibits translation initiation and cap-dependent translation. May excert its function by hindering the interaction between EIF4A1 and EIF4G. Inhibits the helicase activity of EIF4A. Modulates the activation of JUN kinase. Down-regulates the expression of MAP4K1, thus inhibiting events important in driving invasion, namely, MAPK85 activation and consequent JUN-dependent transcription. May play a role in apoptosis. Tumor suppressor. Inhibits tumor promoter-induced neoplastic transformation. Binds RNA.</text>
</comment>
<evidence type="ECO:0000256" key="2">
    <source>
        <dbReference type="ARBA" id="ARBA00004331"/>
    </source>
</evidence>
<feature type="compositionally biased region" description="Gly residues" evidence="21">
    <location>
        <begin position="1457"/>
        <end position="1468"/>
    </location>
</feature>
<protein>
    <recommendedName>
        <fullName evidence="4">Programmed cell death protein 4</fullName>
    </recommendedName>
    <alternativeName>
        <fullName evidence="19">RNA-binding motif protein 20</fullName>
    </alternativeName>
    <alternativeName>
        <fullName evidence="18">RNA-binding protein 20</fullName>
    </alternativeName>
</protein>
<feature type="domain" description="MI" evidence="24">
    <location>
        <begin position="1506"/>
        <end position="1627"/>
    </location>
</feature>
<dbReference type="GO" id="GO:0005829">
    <property type="term" value="C:cytosol"/>
    <property type="evidence" value="ECO:0007669"/>
    <property type="project" value="TreeGrafter"/>
</dbReference>
<keyword evidence="10" id="KW-0863">Zinc-finger</keyword>
<dbReference type="InterPro" id="IPR034790">
    <property type="entry name" value="RBM20_RRM"/>
</dbReference>
<feature type="compositionally biased region" description="Basic and acidic residues" evidence="21">
    <location>
        <begin position="843"/>
        <end position="862"/>
    </location>
</feature>
<feature type="region of interest" description="Disordered" evidence="21">
    <location>
        <begin position="1"/>
        <end position="55"/>
    </location>
</feature>
<evidence type="ECO:0000256" key="3">
    <source>
        <dbReference type="ARBA" id="ARBA00005497"/>
    </source>
</evidence>
<keyword evidence="13" id="KW-0508">mRNA splicing</keyword>
<dbReference type="SUPFAM" id="SSF54928">
    <property type="entry name" value="RNA-binding domain, RBD"/>
    <property type="match status" value="1"/>
</dbReference>